<evidence type="ECO:0000256" key="11">
    <source>
        <dbReference type="ARBA" id="ARBA00023204"/>
    </source>
</evidence>
<feature type="region of interest" description="Disordered" evidence="13">
    <location>
        <begin position="338"/>
        <end position="360"/>
    </location>
</feature>
<proteinExistence type="inferred from homology"/>
<reference evidence="16 17" key="1">
    <citation type="journal article" date="2011" name="J. Gen. Appl. Microbiol.">
        <title>Draft genome sequencing of the enigmatic basidiomycete Mixia osmundae.</title>
        <authorList>
            <person name="Nishida H."/>
            <person name="Nagatsuka Y."/>
            <person name="Sugiyama J."/>
        </authorList>
    </citation>
    <scope>NUCLEOTIDE SEQUENCE [LARGE SCALE GENOMIC DNA]</scope>
    <source>
        <strain evidence="17">CBS 9802 / IAM 14324 / JCM 22182 / KY 12970</strain>
    </source>
</reference>
<dbReference type="PANTHER" id="PTHR45990">
    <property type="entry name" value="DNA REPAIR PROTEIN REV1"/>
    <property type="match status" value="1"/>
</dbReference>
<dbReference type="InParanoid" id="G7E472"/>
<dbReference type="Pfam" id="PF16589">
    <property type="entry name" value="BRCT_2"/>
    <property type="match status" value="1"/>
</dbReference>
<feature type="compositionally biased region" description="Basic residues" evidence="13">
    <location>
        <begin position="347"/>
        <end position="357"/>
    </location>
</feature>
<dbReference type="GO" id="GO:0042276">
    <property type="term" value="P:error-prone translesion synthesis"/>
    <property type="evidence" value="ECO:0007669"/>
    <property type="project" value="TreeGrafter"/>
</dbReference>
<dbReference type="AlphaFoldDB" id="G7E472"/>
<dbReference type="Pfam" id="PF11799">
    <property type="entry name" value="IMS_C"/>
    <property type="match status" value="1"/>
</dbReference>
<dbReference type="GO" id="GO:0046872">
    <property type="term" value="F:metal ion binding"/>
    <property type="evidence" value="ECO:0007669"/>
    <property type="project" value="UniProtKB-KW"/>
</dbReference>
<feature type="domain" description="BRCT" evidence="14">
    <location>
        <begin position="87"/>
        <end position="175"/>
    </location>
</feature>
<dbReference type="Gene3D" id="3.30.1490.100">
    <property type="entry name" value="DNA polymerase, Y-family, little finger domain"/>
    <property type="match status" value="1"/>
</dbReference>
<dbReference type="InterPro" id="IPR001357">
    <property type="entry name" value="BRCT_dom"/>
</dbReference>
<evidence type="ECO:0000256" key="7">
    <source>
        <dbReference type="ARBA" id="ARBA00022723"/>
    </source>
</evidence>
<dbReference type="SMART" id="SM00292">
    <property type="entry name" value="BRCT"/>
    <property type="match status" value="1"/>
</dbReference>
<dbReference type="InterPro" id="IPR053848">
    <property type="entry name" value="IMS_HHH_1"/>
</dbReference>
<dbReference type="PROSITE" id="PS50172">
    <property type="entry name" value="BRCT"/>
    <property type="match status" value="1"/>
</dbReference>
<dbReference type="CDD" id="cd17719">
    <property type="entry name" value="BRCT_Rev1"/>
    <property type="match status" value="1"/>
</dbReference>
<evidence type="ECO:0000256" key="4">
    <source>
        <dbReference type="ARBA" id="ARBA00022634"/>
    </source>
</evidence>
<dbReference type="Gene3D" id="3.40.50.10190">
    <property type="entry name" value="BRCT domain"/>
    <property type="match status" value="1"/>
</dbReference>
<dbReference type="EMBL" id="BABT02000129">
    <property type="protein sequence ID" value="GAA97632.1"/>
    <property type="molecule type" value="Genomic_DNA"/>
</dbReference>
<dbReference type="HOGENOM" id="CLU_003901_0_3_1"/>
<dbReference type="GO" id="GO:0005634">
    <property type="term" value="C:nucleus"/>
    <property type="evidence" value="ECO:0007669"/>
    <property type="project" value="UniProtKB-SubCell"/>
</dbReference>
<sequence length="1044" mass="115268">MASSQSSDGSLDAALAQIPSSQLVPEASTSKLPAVDAENNKASTSSDYTDASFYEPTGFGEFSKYMRNKRMKLKIQQKAVVEALGDAYPQIFTGLAIYINGFCEPPLSVLSRDLALHGGTYVPYLDRKSLVTHILASNLTPSKRVEFKDYKVAKPSWIVESIKAGKRLDWRDYRLGDAPAETDMRPSGSQIAATQSYKIPQQNLLAMMKAQPAIKTPPIEPCVIPSVADKATSRQAYSGTRSGTTVKDRQQTRISSPSKADALSTDPQERQRAAEWQQANAPKSGYSGDLYQNEKWMAEHSARAADFIPGYYEKSRLHHLSTWKAELRLMMQSLKEKQDAEVSSGTLKRKPKPKAKQLKGTEADGRIIMHVDFDSFFLSAGLIKRPHLFGKAVAVCHSETVGESSTSEIASCSYEARRHGVANGMALGRAKELCPDITTIPYEFELYKEISTKFYAHLLRISDQLQAVSVDEALIDVTTTVAAISDTITDPGSDAALQLCEQIRENVRQETGCEVSIGCSHNILLARLATREAKPASAYHLLPADVETFLQDIDIGDLPGIGWAKKREFTERLKVTTIGELRAIDMERLRNTFGPNLGKTYYNFARGIDDRPLEMGSARKSVSAEVNYGIRFENRDQAETFVKNLGAEVARRLAEHGLKGRQMTLKVMRRAGDQPNETWKFLGHGICDSFTKIGNLGNIATDSADVISAQAWRLMDAFGFDEKDLRGIGIQITQLEDMNGPLDLAEGQQRLDFTKLPDVKALPSAEASNTAASSDPIDLTLASSQDDLVILDDLRPQPRVQREPSKQTRIAFAKTARAGSVAPKKQAKLTNQGAIFRVNRALEPKRLSDDDLASLGIADGDAFRSLPRPYQLDTLTAQMNVAPREVLDALDAKHHPNKRRKPNAIADEINLAPVVPRKPVAPLPELRLGRTAPIKWESPSSRPLCSAIEGWYARFVNFTPSRDHFREFETFLLALSSRTTGHPQNLALVSDALACLQVSIDTTDFSKTAEERAIGHQWQNAIDRTRNNVGKALTLQLGRPIELE</sequence>
<dbReference type="Gene3D" id="3.40.1170.60">
    <property type="match status" value="1"/>
</dbReference>
<name>G7E472_MIXOS</name>
<dbReference type="Pfam" id="PF21999">
    <property type="entry name" value="IMS_HHH_1"/>
    <property type="match status" value="1"/>
</dbReference>
<keyword evidence="8" id="KW-0227">DNA damage</keyword>
<keyword evidence="6" id="KW-0548">Nucleotidyltransferase</keyword>
<dbReference type="InterPro" id="IPR043502">
    <property type="entry name" value="DNA/RNA_pol_sf"/>
</dbReference>
<protein>
    <recommendedName>
        <fullName evidence="3">DNA repair protein REV1</fullName>
    </recommendedName>
</protein>
<dbReference type="STRING" id="764103.G7E472"/>
<evidence type="ECO:0000259" key="15">
    <source>
        <dbReference type="PROSITE" id="PS50173"/>
    </source>
</evidence>
<keyword evidence="10" id="KW-0238">DNA-binding</keyword>
<keyword evidence="9" id="KW-0460">Magnesium</keyword>
<dbReference type="FunFam" id="3.30.1490.100:FF:000001">
    <property type="entry name" value="DNA repair protein REV1"/>
    <property type="match status" value="1"/>
</dbReference>
<evidence type="ECO:0000256" key="2">
    <source>
        <dbReference type="ARBA" id="ARBA00010945"/>
    </source>
</evidence>
<feature type="region of interest" description="Disordered" evidence="13">
    <location>
        <begin position="22"/>
        <end position="47"/>
    </location>
</feature>
<dbReference type="SUPFAM" id="SSF56672">
    <property type="entry name" value="DNA/RNA polymerases"/>
    <property type="match status" value="1"/>
</dbReference>
<feature type="region of interest" description="Disordered" evidence="13">
    <location>
        <begin position="230"/>
        <end position="287"/>
    </location>
</feature>
<dbReference type="InterPro" id="IPR036775">
    <property type="entry name" value="DNA_pol_Y-fam_lit_finger_sf"/>
</dbReference>
<dbReference type="Proteomes" id="UP000009131">
    <property type="component" value="Unassembled WGS sequence"/>
</dbReference>
<evidence type="ECO:0000313" key="17">
    <source>
        <dbReference type="Proteomes" id="UP000009131"/>
    </source>
</evidence>
<dbReference type="Pfam" id="PF00817">
    <property type="entry name" value="IMS"/>
    <property type="match status" value="1"/>
</dbReference>
<dbReference type="PROSITE" id="PS50173">
    <property type="entry name" value="UMUC"/>
    <property type="match status" value="1"/>
</dbReference>
<evidence type="ECO:0000256" key="8">
    <source>
        <dbReference type="ARBA" id="ARBA00022763"/>
    </source>
</evidence>
<feature type="compositionally biased region" description="Polar residues" evidence="13">
    <location>
        <begin position="233"/>
        <end position="245"/>
    </location>
</feature>
<evidence type="ECO:0000313" key="16">
    <source>
        <dbReference type="EMBL" id="GAA97632.1"/>
    </source>
</evidence>
<keyword evidence="4" id="KW-0237">DNA synthesis</keyword>
<dbReference type="InterPro" id="IPR036420">
    <property type="entry name" value="BRCT_dom_sf"/>
</dbReference>
<evidence type="ECO:0000256" key="5">
    <source>
        <dbReference type="ARBA" id="ARBA00022679"/>
    </source>
</evidence>
<dbReference type="PANTHER" id="PTHR45990:SF1">
    <property type="entry name" value="DNA REPAIR PROTEIN REV1"/>
    <property type="match status" value="1"/>
</dbReference>
<evidence type="ECO:0000256" key="3">
    <source>
        <dbReference type="ARBA" id="ARBA00020399"/>
    </source>
</evidence>
<feature type="compositionally biased region" description="Polar residues" evidence="13">
    <location>
        <begin position="22"/>
        <end position="31"/>
    </location>
</feature>
<dbReference type="Gene3D" id="1.10.150.20">
    <property type="entry name" value="5' to 3' exonuclease, C-terminal subdomain"/>
    <property type="match status" value="1"/>
</dbReference>
<keyword evidence="5" id="KW-0808">Transferase</keyword>
<keyword evidence="12" id="KW-0539">Nucleus</keyword>
<dbReference type="Gene3D" id="3.30.70.270">
    <property type="match status" value="1"/>
</dbReference>
<dbReference type="SUPFAM" id="SSF100879">
    <property type="entry name" value="Lesion bypass DNA polymerase (Y-family), little finger domain"/>
    <property type="match status" value="1"/>
</dbReference>
<dbReference type="CDD" id="cd01701">
    <property type="entry name" value="PolY_Rev1"/>
    <property type="match status" value="1"/>
</dbReference>
<feature type="domain" description="UmuC" evidence="15">
    <location>
        <begin position="368"/>
        <end position="562"/>
    </location>
</feature>
<comment type="subcellular location">
    <subcellularLocation>
        <location evidence="1">Nucleus</location>
    </subcellularLocation>
</comment>
<dbReference type="InterPro" id="IPR043128">
    <property type="entry name" value="Rev_trsase/Diguanyl_cyclase"/>
</dbReference>
<evidence type="ECO:0000256" key="12">
    <source>
        <dbReference type="ARBA" id="ARBA00023242"/>
    </source>
</evidence>
<dbReference type="SUPFAM" id="SSF52113">
    <property type="entry name" value="BRCT domain"/>
    <property type="match status" value="1"/>
</dbReference>
<gene>
    <name evidence="16" type="primary">Mo04310</name>
    <name evidence="16" type="ORF">E5Q_04310</name>
</gene>
<keyword evidence="11" id="KW-0234">DNA repair</keyword>
<accession>G7E472</accession>
<dbReference type="GO" id="GO:0003684">
    <property type="term" value="F:damaged DNA binding"/>
    <property type="evidence" value="ECO:0007669"/>
    <property type="project" value="InterPro"/>
</dbReference>
<comment type="similarity">
    <text evidence="2">Belongs to the DNA polymerase type-Y family.</text>
</comment>
<dbReference type="GO" id="GO:0006281">
    <property type="term" value="P:DNA repair"/>
    <property type="evidence" value="ECO:0007669"/>
    <property type="project" value="UniProtKB-KW"/>
</dbReference>
<dbReference type="FunCoup" id="G7E472">
    <property type="interactions" value="337"/>
</dbReference>
<evidence type="ECO:0000256" key="1">
    <source>
        <dbReference type="ARBA" id="ARBA00004123"/>
    </source>
</evidence>
<dbReference type="OrthoDB" id="427711at2759"/>
<dbReference type="GO" id="GO:0017125">
    <property type="term" value="F:deoxycytidyl transferase activity"/>
    <property type="evidence" value="ECO:0007669"/>
    <property type="project" value="TreeGrafter"/>
</dbReference>
<dbReference type="InterPro" id="IPR001126">
    <property type="entry name" value="UmuC"/>
</dbReference>
<organism evidence="16 17">
    <name type="scientific">Mixia osmundae (strain CBS 9802 / IAM 14324 / JCM 22182 / KY 12970)</name>
    <dbReference type="NCBI Taxonomy" id="764103"/>
    <lineage>
        <taxon>Eukaryota</taxon>
        <taxon>Fungi</taxon>
        <taxon>Dikarya</taxon>
        <taxon>Basidiomycota</taxon>
        <taxon>Pucciniomycotina</taxon>
        <taxon>Mixiomycetes</taxon>
        <taxon>Mixiales</taxon>
        <taxon>Mixiaceae</taxon>
        <taxon>Mixia</taxon>
    </lineage>
</organism>
<evidence type="ECO:0000256" key="6">
    <source>
        <dbReference type="ARBA" id="ARBA00022695"/>
    </source>
</evidence>
<evidence type="ECO:0000256" key="9">
    <source>
        <dbReference type="ARBA" id="ARBA00022842"/>
    </source>
</evidence>
<dbReference type="eggNOG" id="KOG2093">
    <property type="taxonomic scope" value="Eukaryota"/>
</dbReference>
<evidence type="ECO:0000256" key="13">
    <source>
        <dbReference type="SAM" id="MobiDB-lite"/>
    </source>
</evidence>
<dbReference type="InterPro" id="IPR017961">
    <property type="entry name" value="DNA_pol_Y-fam_little_finger"/>
</dbReference>
<keyword evidence="7" id="KW-0479">Metal-binding</keyword>
<comment type="caution">
    <text evidence="16">The sequence shown here is derived from an EMBL/GenBank/DDBJ whole genome shotgun (WGS) entry which is preliminary data.</text>
</comment>
<reference evidence="16 17" key="2">
    <citation type="journal article" date="2012" name="Open Biol.">
        <title>Characteristics of nucleosomes and linker DNA regions on the genome of the basidiomycete Mixia osmundae revealed by mono- and dinucleosome mapping.</title>
        <authorList>
            <person name="Nishida H."/>
            <person name="Kondo S."/>
            <person name="Matsumoto T."/>
            <person name="Suzuki Y."/>
            <person name="Yoshikawa H."/>
            <person name="Taylor T.D."/>
            <person name="Sugiyama J."/>
        </authorList>
    </citation>
    <scope>NUCLEOTIDE SEQUENCE [LARGE SCALE GENOMIC DNA]</scope>
    <source>
        <strain evidence="17">CBS 9802 / IAM 14324 / JCM 22182 / KY 12970</strain>
    </source>
</reference>
<dbReference type="GO" id="GO:0003887">
    <property type="term" value="F:DNA-directed DNA polymerase activity"/>
    <property type="evidence" value="ECO:0007669"/>
    <property type="project" value="InterPro"/>
</dbReference>
<dbReference type="Gene3D" id="6.10.250.1490">
    <property type="match status" value="1"/>
</dbReference>
<evidence type="ECO:0000259" key="14">
    <source>
        <dbReference type="PROSITE" id="PS50172"/>
    </source>
</evidence>
<keyword evidence="17" id="KW-1185">Reference proteome</keyword>
<evidence type="ECO:0000256" key="10">
    <source>
        <dbReference type="ARBA" id="ARBA00023125"/>
    </source>
</evidence>
<dbReference type="GO" id="GO:0070987">
    <property type="term" value="P:error-free translesion synthesis"/>
    <property type="evidence" value="ECO:0007669"/>
    <property type="project" value="TreeGrafter"/>
</dbReference>